<evidence type="ECO:0000256" key="6">
    <source>
        <dbReference type="ARBA" id="ARBA00022723"/>
    </source>
</evidence>
<dbReference type="Pfam" id="PF06969">
    <property type="entry name" value="HemN_C"/>
    <property type="match status" value="1"/>
</dbReference>
<dbReference type="CDD" id="cd01335">
    <property type="entry name" value="Radical_SAM"/>
    <property type="match status" value="1"/>
</dbReference>
<proteinExistence type="inferred from homology"/>
<keyword evidence="9 10" id="KW-0143">Chaperone</keyword>
<dbReference type="Pfam" id="PF04055">
    <property type="entry name" value="Radical_SAM"/>
    <property type="match status" value="1"/>
</dbReference>
<dbReference type="GO" id="GO:0006779">
    <property type="term" value="P:porphyrin-containing compound biosynthetic process"/>
    <property type="evidence" value="ECO:0007669"/>
    <property type="project" value="InterPro"/>
</dbReference>
<dbReference type="PANTHER" id="PTHR13932">
    <property type="entry name" value="COPROPORPHYRINIGEN III OXIDASE"/>
    <property type="match status" value="1"/>
</dbReference>
<dbReference type="GO" id="GO:0004109">
    <property type="term" value="F:coproporphyrinogen oxidase activity"/>
    <property type="evidence" value="ECO:0007669"/>
    <property type="project" value="InterPro"/>
</dbReference>
<dbReference type="InterPro" id="IPR007197">
    <property type="entry name" value="rSAM"/>
</dbReference>
<dbReference type="SFLD" id="SFLDF00288">
    <property type="entry name" value="HemN-like__clustered_with_nucl"/>
    <property type="match status" value="1"/>
</dbReference>
<keyword evidence="10" id="KW-0963">Cytoplasm</keyword>
<dbReference type="InterPro" id="IPR010723">
    <property type="entry name" value="HemN_C"/>
</dbReference>
<dbReference type="SFLD" id="SFLDS00029">
    <property type="entry name" value="Radical_SAM"/>
    <property type="match status" value="1"/>
</dbReference>
<dbReference type="AlphaFoldDB" id="A0A841HLL2"/>
<dbReference type="NCBIfam" id="TIGR00539">
    <property type="entry name" value="hemN_rel"/>
    <property type="match status" value="1"/>
</dbReference>
<organism evidence="12 13">
    <name type="scientific">Povalibacter uvarum</name>
    <dbReference type="NCBI Taxonomy" id="732238"/>
    <lineage>
        <taxon>Bacteria</taxon>
        <taxon>Pseudomonadati</taxon>
        <taxon>Pseudomonadota</taxon>
        <taxon>Gammaproteobacteria</taxon>
        <taxon>Steroidobacterales</taxon>
        <taxon>Steroidobacteraceae</taxon>
        <taxon>Povalibacter</taxon>
    </lineage>
</organism>
<sequence>MVAVLQPPPLALYVHLPWCVRKCPYCDFNSHTAPDQIPQRDYVKAILEDLDHDLSVVAGRRLESIFFGGGTPSLFSPEEIGRFLEGVAARFGDTGRLEVTLEANPGTIEHGRFRGYRDAGVTRVSLGAQSFNDRHLKVLGRIHGTDDIARAVDELSQAGLENFNLDLMYGLPEQTREEALADLRSAIELRPRHLSHYQLTLEPGTVFYHRPPPLPDHDATWDMQVDCQALLAAHGYQQYEVSAYAQAGSRCTHNLNYWTFGDYIGVGAGAHGKLTNAGAVERTTRHRQPREYLSRAVADRLVERRIVAAAELPFEYMLNALRLRDGFDLAHFELRTGLPRSAIAQPLKLAGEKRLLEEVSPGFWKPTDFGARFLNELHGLFLPD</sequence>
<keyword evidence="10" id="KW-0004">4Fe-4S</keyword>
<keyword evidence="7 10" id="KW-0408">Iron</keyword>
<dbReference type="GO" id="GO:0046872">
    <property type="term" value="F:metal ion binding"/>
    <property type="evidence" value="ECO:0007669"/>
    <property type="project" value="UniProtKB-UniRule"/>
</dbReference>
<reference evidence="12 13" key="1">
    <citation type="submission" date="2020-08" db="EMBL/GenBank/DDBJ databases">
        <title>Genomic Encyclopedia of Type Strains, Phase IV (KMG-IV): sequencing the most valuable type-strain genomes for metagenomic binning, comparative biology and taxonomic classification.</title>
        <authorList>
            <person name="Goeker M."/>
        </authorList>
    </citation>
    <scope>NUCLEOTIDE SEQUENCE [LARGE SCALE GENOMIC DNA]</scope>
    <source>
        <strain evidence="12 13">DSM 26723</strain>
    </source>
</reference>
<dbReference type="PANTHER" id="PTHR13932:SF5">
    <property type="entry name" value="RADICAL S-ADENOSYL METHIONINE DOMAIN-CONTAINING PROTEIN 1, MITOCHONDRIAL"/>
    <property type="match status" value="1"/>
</dbReference>
<gene>
    <name evidence="12" type="ORF">HNQ60_001870</name>
</gene>
<keyword evidence="6 10" id="KW-0479">Metal-binding</keyword>
<dbReference type="Proteomes" id="UP000588068">
    <property type="component" value="Unassembled WGS sequence"/>
</dbReference>
<dbReference type="InterPro" id="IPR004559">
    <property type="entry name" value="HemW-like"/>
</dbReference>
<dbReference type="InterPro" id="IPR006638">
    <property type="entry name" value="Elp3/MiaA/NifB-like_rSAM"/>
</dbReference>
<dbReference type="SUPFAM" id="SSF102114">
    <property type="entry name" value="Radical SAM enzymes"/>
    <property type="match status" value="1"/>
</dbReference>
<evidence type="ECO:0000256" key="2">
    <source>
        <dbReference type="ARBA" id="ARBA00006100"/>
    </source>
</evidence>
<evidence type="ECO:0000256" key="5">
    <source>
        <dbReference type="ARBA" id="ARBA00022691"/>
    </source>
</evidence>
<evidence type="ECO:0000256" key="7">
    <source>
        <dbReference type="ARBA" id="ARBA00023004"/>
    </source>
</evidence>
<evidence type="ECO:0000256" key="3">
    <source>
        <dbReference type="ARBA" id="ARBA00017228"/>
    </source>
</evidence>
<keyword evidence="13" id="KW-1185">Reference proteome</keyword>
<dbReference type="InterPro" id="IPR034505">
    <property type="entry name" value="Coproporphyrinogen-III_oxidase"/>
</dbReference>
<accession>A0A841HLL2</accession>
<evidence type="ECO:0000256" key="4">
    <source>
        <dbReference type="ARBA" id="ARBA00022617"/>
    </source>
</evidence>
<comment type="caution">
    <text evidence="12">The sequence shown here is derived from an EMBL/GenBank/DDBJ whole genome shotgun (WGS) entry which is preliminary data.</text>
</comment>
<keyword evidence="8 10" id="KW-0411">Iron-sulfur</keyword>
<dbReference type="RefSeq" id="WP_184330939.1">
    <property type="nucleotide sequence ID" value="NZ_JACHHZ010000002.1"/>
</dbReference>
<dbReference type="Gene3D" id="3.20.20.70">
    <property type="entry name" value="Aldolase class I"/>
    <property type="match status" value="1"/>
</dbReference>
<evidence type="ECO:0000256" key="1">
    <source>
        <dbReference type="ARBA" id="ARBA00001966"/>
    </source>
</evidence>
<comment type="cofactor">
    <cofactor evidence="1">
        <name>[4Fe-4S] cluster</name>
        <dbReference type="ChEBI" id="CHEBI:49883"/>
    </cofactor>
</comment>
<protein>
    <recommendedName>
        <fullName evidence="3 10">Heme chaperone HemW</fullName>
    </recommendedName>
</protein>
<dbReference type="SFLD" id="SFLDG01082">
    <property type="entry name" value="B12-binding_domain_containing"/>
    <property type="match status" value="1"/>
</dbReference>
<keyword evidence="5 10" id="KW-0949">S-adenosyl-L-methionine</keyword>
<dbReference type="GO" id="GO:0051539">
    <property type="term" value="F:4 iron, 4 sulfur cluster binding"/>
    <property type="evidence" value="ECO:0007669"/>
    <property type="project" value="UniProtKB-UniRule"/>
</dbReference>
<dbReference type="EMBL" id="JACHHZ010000002">
    <property type="protein sequence ID" value="MBB6092992.1"/>
    <property type="molecule type" value="Genomic_DNA"/>
</dbReference>
<feature type="domain" description="Radical SAM core" evidence="11">
    <location>
        <begin position="4"/>
        <end position="240"/>
    </location>
</feature>
<comment type="similarity">
    <text evidence="2">Belongs to the anaerobic coproporphyrinogen-III oxidase family. HemW subfamily.</text>
</comment>
<evidence type="ECO:0000256" key="10">
    <source>
        <dbReference type="RuleBase" id="RU364116"/>
    </source>
</evidence>
<evidence type="ECO:0000313" key="12">
    <source>
        <dbReference type="EMBL" id="MBB6092992.1"/>
    </source>
</evidence>
<comment type="subcellular location">
    <subcellularLocation>
        <location evidence="10">Cytoplasm</location>
    </subcellularLocation>
</comment>
<evidence type="ECO:0000313" key="13">
    <source>
        <dbReference type="Proteomes" id="UP000588068"/>
    </source>
</evidence>
<name>A0A841HLL2_9GAMM</name>
<dbReference type="SFLD" id="SFLDG01065">
    <property type="entry name" value="anaerobic_coproporphyrinogen-I"/>
    <property type="match status" value="1"/>
</dbReference>
<evidence type="ECO:0000256" key="9">
    <source>
        <dbReference type="ARBA" id="ARBA00023186"/>
    </source>
</evidence>
<evidence type="ECO:0000259" key="11">
    <source>
        <dbReference type="PROSITE" id="PS51918"/>
    </source>
</evidence>
<dbReference type="SMART" id="SM00729">
    <property type="entry name" value="Elp3"/>
    <property type="match status" value="1"/>
</dbReference>
<comment type="function">
    <text evidence="10">Probably acts as a heme chaperone, transferring heme to an unknown acceptor. Binds one molecule of heme per monomer, possibly covalently. Binds 1 [4Fe-4S] cluster. The cluster is coordinated with 3 cysteines and an exchangeable S-adenosyl-L-methionine.</text>
</comment>
<keyword evidence="12" id="KW-0560">Oxidoreductase</keyword>
<dbReference type="PROSITE" id="PS51918">
    <property type="entry name" value="RADICAL_SAM"/>
    <property type="match status" value="1"/>
</dbReference>
<dbReference type="InterPro" id="IPR058240">
    <property type="entry name" value="rSAM_sf"/>
</dbReference>
<keyword evidence="4 10" id="KW-0349">Heme</keyword>
<evidence type="ECO:0000256" key="8">
    <source>
        <dbReference type="ARBA" id="ARBA00023014"/>
    </source>
</evidence>
<dbReference type="SFLD" id="SFLDF00562">
    <property type="entry name" value="HemN-like__clustered_with_heat"/>
    <property type="match status" value="1"/>
</dbReference>
<dbReference type="InterPro" id="IPR013785">
    <property type="entry name" value="Aldolase_TIM"/>
</dbReference>
<dbReference type="GO" id="GO:0005737">
    <property type="term" value="C:cytoplasm"/>
    <property type="evidence" value="ECO:0007669"/>
    <property type="project" value="UniProtKB-SubCell"/>
</dbReference>